<dbReference type="InterPro" id="IPR053781">
    <property type="entry name" value="F-box_AtFBL13-like"/>
</dbReference>
<keyword evidence="3" id="KW-1185">Reference proteome</keyword>
<feature type="domain" description="F-box" evidence="1">
    <location>
        <begin position="15"/>
        <end position="63"/>
    </location>
</feature>
<gene>
    <name evidence="2" type="ORF">Tco_1005228</name>
</gene>
<dbReference type="InterPro" id="IPR032675">
    <property type="entry name" value="LRR_dom_sf"/>
</dbReference>
<dbReference type="PROSITE" id="PS50181">
    <property type="entry name" value="FBOX"/>
    <property type="match status" value="1"/>
</dbReference>
<evidence type="ECO:0000259" key="1">
    <source>
        <dbReference type="PROSITE" id="PS50181"/>
    </source>
</evidence>
<dbReference type="SUPFAM" id="SSF81383">
    <property type="entry name" value="F-box domain"/>
    <property type="match status" value="1"/>
</dbReference>
<dbReference type="SMART" id="SM00256">
    <property type="entry name" value="FBOX"/>
    <property type="match status" value="1"/>
</dbReference>
<dbReference type="SUPFAM" id="SSF52047">
    <property type="entry name" value="RNI-like"/>
    <property type="match status" value="1"/>
</dbReference>
<protein>
    <submittedName>
        <fullName evidence="2">F-box/FBD/LRR-repeat protein</fullName>
    </submittedName>
</protein>
<accession>A0ABQ5FFF1</accession>
<sequence>MASQSSKMKVQCLNPDRISSLPQDITGNILTRMPIRDAIRTSILSRKWRSGWKSMTRLVFNDKMVTVPSNRQQLKKYKLASAILDVLLMHTGSILQITIDVVELDVDSEFNQIICYLSRHNHLQKLNFWGSLEKKHCYKLPSSFFSLQGLEFLGLHNCLFRPPIIFDGFSKLSTVHFANVDITSKTLQLFLSKCPLITVLHLICDYSRDFATGNKFTFVELLQCVPLIENLVIKGPYMKHLSAGGMPHKLPTSLVQLKCLSLGMCYDEEYEVSSALCLIRSSPNLEKVVLTGYDKSDTTQISKNFPDIQDYSGFALDHLEFFCMKWFTYEDRQVDFLKLIMAKSPMLKRAQIELYESVSLEEENELVRDLLQLPFPRASLSAKLIFKRPEPEPAS</sequence>
<comment type="caution">
    <text evidence="2">The sequence shown here is derived from an EMBL/GenBank/DDBJ whole genome shotgun (WGS) entry which is preliminary data.</text>
</comment>
<dbReference type="CDD" id="cd22160">
    <property type="entry name" value="F-box_AtFBL13-like"/>
    <property type="match status" value="1"/>
</dbReference>
<organism evidence="2 3">
    <name type="scientific">Tanacetum coccineum</name>
    <dbReference type="NCBI Taxonomy" id="301880"/>
    <lineage>
        <taxon>Eukaryota</taxon>
        <taxon>Viridiplantae</taxon>
        <taxon>Streptophyta</taxon>
        <taxon>Embryophyta</taxon>
        <taxon>Tracheophyta</taxon>
        <taxon>Spermatophyta</taxon>
        <taxon>Magnoliopsida</taxon>
        <taxon>eudicotyledons</taxon>
        <taxon>Gunneridae</taxon>
        <taxon>Pentapetalae</taxon>
        <taxon>asterids</taxon>
        <taxon>campanulids</taxon>
        <taxon>Asterales</taxon>
        <taxon>Asteraceae</taxon>
        <taxon>Asteroideae</taxon>
        <taxon>Anthemideae</taxon>
        <taxon>Anthemidinae</taxon>
        <taxon>Tanacetum</taxon>
    </lineage>
</organism>
<reference evidence="2" key="1">
    <citation type="journal article" date="2022" name="Int. J. Mol. Sci.">
        <title>Draft Genome of Tanacetum Coccineum: Genomic Comparison of Closely Related Tanacetum-Family Plants.</title>
        <authorList>
            <person name="Yamashiro T."/>
            <person name="Shiraishi A."/>
            <person name="Nakayama K."/>
            <person name="Satake H."/>
        </authorList>
    </citation>
    <scope>NUCLEOTIDE SEQUENCE</scope>
</reference>
<dbReference type="Pfam" id="PF23622">
    <property type="entry name" value="LRR_At1g61320_AtMIF1"/>
    <property type="match status" value="1"/>
</dbReference>
<reference evidence="2" key="2">
    <citation type="submission" date="2022-01" db="EMBL/GenBank/DDBJ databases">
        <authorList>
            <person name="Yamashiro T."/>
            <person name="Shiraishi A."/>
            <person name="Satake H."/>
            <person name="Nakayama K."/>
        </authorList>
    </citation>
    <scope>NUCLEOTIDE SEQUENCE</scope>
</reference>
<proteinExistence type="predicted"/>
<dbReference type="InterPro" id="IPR055357">
    <property type="entry name" value="LRR_At1g61320_AtMIF1"/>
</dbReference>
<evidence type="ECO:0000313" key="2">
    <source>
        <dbReference type="EMBL" id="GJT61695.1"/>
    </source>
</evidence>
<dbReference type="PANTHER" id="PTHR31639:SF315">
    <property type="entry name" value="LEUCINE-RICH REPEAT DOMAIN SUPERFAMILY, F-BOX-LIKE DOMAIN SUPERFAMILY"/>
    <property type="match status" value="1"/>
</dbReference>
<dbReference type="InterPro" id="IPR001810">
    <property type="entry name" value="F-box_dom"/>
</dbReference>
<dbReference type="InterPro" id="IPR036047">
    <property type="entry name" value="F-box-like_dom_sf"/>
</dbReference>
<dbReference type="PANTHER" id="PTHR31639">
    <property type="entry name" value="F-BOX PROTEIN-LIKE"/>
    <property type="match status" value="1"/>
</dbReference>
<dbReference type="EMBL" id="BQNB010017311">
    <property type="protein sequence ID" value="GJT61695.1"/>
    <property type="molecule type" value="Genomic_DNA"/>
</dbReference>
<dbReference type="Proteomes" id="UP001151760">
    <property type="component" value="Unassembled WGS sequence"/>
</dbReference>
<name>A0ABQ5FFF1_9ASTR</name>
<dbReference type="Gene3D" id="3.80.10.10">
    <property type="entry name" value="Ribonuclease Inhibitor"/>
    <property type="match status" value="1"/>
</dbReference>
<dbReference type="Pfam" id="PF00646">
    <property type="entry name" value="F-box"/>
    <property type="match status" value="1"/>
</dbReference>
<evidence type="ECO:0000313" key="3">
    <source>
        <dbReference type="Proteomes" id="UP001151760"/>
    </source>
</evidence>